<proteinExistence type="inferred from homology"/>
<evidence type="ECO:0000256" key="7">
    <source>
        <dbReference type="ARBA" id="ARBA00023157"/>
    </source>
</evidence>
<dbReference type="EMBL" id="MHIB01000031">
    <property type="protein sequence ID" value="OGY43675.1"/>
    <property type="molecule type" value="Genomic_DNA"/>
</dbReference>
<keyword evidence="8" id="KW-0676">Redox-active center</keyword>
<evidence type="ECO:0000256" key="3">
    <source>
        <dbReference type="ARBA" id="ARBA00013017"/>
    </source>
</evidence>
<comment type="function">
    <text evidence="1">Thiol-specific peroxidase that catalyzes the reduction of hydrogen peroxide and organic hydroperoxides to water and alcohols, respectively. Plays a role in cell protection against oxidative stress by detoxifying peroxides and as sensor of hydrogen peroxide-mediated signaling events.</text>
</comment>
<dbReference type="GO" id="GO:0034599">
    <property type="term" value="P:cellular response to oxidative stress"/>
    <property type="evidence" value="ECO:0007669"/>
    <property type="project" value="TreeGrafter"/>
</dbReference>
<dbReference type="CDD" id="cd03017">
    <property type="entry name" value="PRX_BCP"/>
    <property type="match status" value="1"/>
</dbReference>
<dbReference type="GO" id="GO:0045454">
    <property type="term" value="P:cell redox homeostasis"/>
    <property type="evidence" value="ECO:0007669"/>
    <property type="project" value="TreeGrafter"/>
</dbReference>
<dbReference type="STRING" id="1797532.A2729_03205"/>
<gene>
    <name evidence="14" type="ORF">A2729_03205</name>
</gene>
<dbReference type="InterPro" id="IPR013766">
    <property type="entry name" value="Thioredoxin_domain"/>
</dbReference>
<evidence type="ECO:0000256" key="6">
    <source>
        <dbReference type="ARBA" id="ARBA00023002"/>
    </source>
</evidence>
<sequence length="157" mass="18148">MLKVGQKASVFNLPDQNGKTHQLKDYKNQWVLIYFYPKDDTPGCTKEACGIRDAWAEFEKNKIIVLGVSKDNILSHQKFIQKYHLPFTLLANETKSVLKKYGVWQKKNFMGREYLGTVRTSFLIDPKGKIAKIYKSVKPEIHAQEVLADLKQMKKAQ</sequence>
<dbReference type="GO" id="GO:0005737">
    <property type="term" value="C:cytoplasm"/>
    <property type="evidence" value="ECO:0007669"/>
    <property type="project" value="TreeGrafter"/>
</dbReference>
<dbReference type="FunFam" id="3.40.30.10:FF:000007">
    <property type="entry name" value="Thioredoxin-dependent thiol peroxidase"/>
    <property type="match status" value="1"/>
</dbReference>
<dbReference type="InterPro" id="IPR024706">
    <property type="entry name" value="Peroxiredoxin_AhpC-typ"/>
</dbReference>
<evidence type="ECO:0000256" key="8">
    <source>
        <dbReference type="ARBA" id="ARBA00023284"/>
    </source>
</evidence>
<keyword evidence="4" id="KW-0575">Peroxidase</keyword>
<evidence type="ECO:0000256" key="9">
    <source>
        <dbReference type="ARBA" id="ARBA00032824"/>
    </source>
</evidence>
<dbReference type="NCBIfam" id="NF006960">
    <property type="entry name" value="PRK09437.1"/>
    <property type="match status" value="1"/>
</dbReference>
<dbReference type="PIRSF" id="PIRSF000239">
    <property type="entry name" value="AHPC"/>
    <property type="match status" value="1"/>
</dbReference>
<dbReference type="InterPro" id="IPR036249">
    <property type="entry name" value="Thioredoxin-like_sf"/>
</dbReference>
<evidence type="ECO:0000256" key="1">
    <source>
        <dbReference type="ARBA" id="ARBA00003330"/>
    </source>
</evidence>
<keyword evidence="6" id="KW-0560">Oxidoreductase</keyword>
<evidence type="ECO:0000256" key="5">
    <source>
        <dbReference type="ARBA" id="ARBA00022862"/>
    </source>
</evidence>
<evidence type="ECO:0000313" key="14">
    <source>
        <dbReference type="EMBL" id="OGY43675.1"/>
    </source>
</evidence>
<reference evidence="14 15" key="1">
    <citation type="journal article" date="2016" name="Nat. Commun.">
        <title>Thousands of microbial genomes shed light on interconnected biogeochemical processes in an aquifer system.</title>
        <authorList>
            <person name="Anantharaman K."/>
            <person name="Brown C.T."/>
            <person name="Hug L.A."/>
            <person name="Sharon I."/>
            <person name="Castelle C.J."/>
            <person name="Probst A.J."/>
            <person name="Thomas B.C."/>
            <person name="Singh A."/>
            <person name="Wilkins M.J."/>
            <person name="Karaoz U."/>
            <person name="Brodie E.L."/>
            <person name="Williams K.H."/>
            <person name="Hubbard S.S."/>
            <person name="Banfield J.F."/>
        </authorList>
    </citation>
    <scope>NUCLEOTIDE SEQUENCE [LARGE SCALE GENOMIC DNA]</scope>
</reference>
<dbReference type="Proteomes" id="UP000178930">
    <property type="component" value="Unassembled WGS sequence"/>
</dbReference>
<dbReference type="Pfam" id="PF00578">
    <property type="entry name" value="AhpC-TSA"/>
    <property type="match status" value="1"/>
</dbReference>
<dbReference type="PANTHER" id="PTHR42801:SF4">
    <property type="entry name" value="AHPC_TSA FAMILY PROTEIN"/>
    <property type="match status" value="1"/>
</dbReference>
<comment type="similarity">
    <text evidence="10">Belongs to the peroxiredoxin family. BCP/PrxQ subfamily.</text>
</comment>
<feature type="active site" description="Cysteine sulfenic acid (-SOH) intermediate; for peroxidase activity" evidence="12">
    <location>
        <position position="44"/>
    </location>
</feature>
<evidence type="ECO:0000313" key="15">
    <source>
        <dbReference type="Proteomes" id="UP000178930"/>
    </source>
</evidence>
<comment type="subunit">
    <text evidence="2">Monomer.</text>
</comment>
<accession>A0A1G1XU95</accession>
<dbReference type="InterPro" id="IPR000866">
    <property type="entry name" value="AhpC/TSA"/>
</dbReference>
<dbReference type="PANTHER" id="PTHR42801">
    <property type="entry name" value="THIOREDOXIN-DEPENDENT PEROXIDE REDUCTASE"/>
    <property type="match status" value="1"/>
</dbReference>
<dbReference type="EC" id="1.11.1.24" evidence="3"/>
<feature type="domain" description="Thioredoxin" evidence="13">
    <location>
        <begin position="2"/>
        <end position="155"/>
    </location>
</feature>
<dbReference type="Gene3D" id="3.40.30.10">
    <property type="entry name" value="Glutaredoxin"/>
    <property type="match status" value="1"/>
</dbReference>
<dbReference type="InterPro" id="IPR050924">
    <property type="entry name" value="Peroxiredoxin_BCP/PrxQ"/>
</dbReference>
<keyword evidence="5" id="KW-0049">Antioxidant</keyword>
<evidence type="ECO:0000256" key="12">
    <source>
        <dbReference type="PIRSR" id="PIRSR000239-1"/>
    </source>
</evidence>
<evidence type="ECO:0000256" key="10">
    <source>
        <dbReference type="ARBA" id="ARBA00038489"/>
    </source>
</evidence>
<dbReference type="AlphaFoldDB" id="A0A1G1XU95"/>
<dbReference type="PROSITE" id="PS51352">
    <property type="entry name" value="THIOREDOXIN_2"/>
    <property type="match status" value="1"/>
</dbReference>
<evidence type="ECO:0000256" key="4">
    <source>
        <dbReference type="ARBA" id="ARBA00022559"/>
    </source>
</evidence>
<comment type="catalytic activity">
    <reaction evidence="11">
        <text>a hydroperoxide + [thioredoxin]-dithiol = an alcohol + [thioredoxin]-disulfide + H2O</text>
        <dbReference type="Rhea" id="RHEA:62620"/>
        <dbReference type="Rhea" id="RHEA-COMP:10698"/>
        <dbReference type="Rhea" id="RHEA-COMP:10700"/>
        <dbReference type="ChEBI" id="CHEBI:15377"/>
        <dbReference type="ChEBI" id="CHEBI:29950"/>
        <dbReference type="ChEBI" id="CHEBI:30879"/>
        <dbReference type="ChEBI" id="CHEBI:35924"/>
        <dbReference type="ChEBI" id="CHEBI:50058"/>
        <dbReference type="EC" id="1.11.1.24"/>
    </reaction>
</comment>
<organism evidence="14 15">
    <name type="scientific">Candidatus Buchananbacteria bacterium RIFCSPHIGHO2_01_FULL_39_14</name>
    <dbReference type="NCBI Taxonomy" id="1797532"/>
    <lineage>
        <taxon>Bacteria</taxon>
        <taxon>Candidatus Buchananiibacteriota</taxon>
    </lineage>
</organism>
<comment type="caution">
    <text evidence="14">The sequence shown here is derived from an EMBL/GenBank/DDBJ whole genome shotgun (WGS) entry which is preliminary data.</text>
</comment>
<evidence type="ECO:0000259" key="13">
    <source>
        <dbReference type="PROSITE" id="PS51352"/>
    </source>
</evidence>
<protein>
    <recommendedName>
        <fullName evidence="3">thioredoxin-dependent peroxiredoxin</fullName>
        <ecNumber evidence="3">1.11.1.24</ecNumber>
    </recommendedName>
    <alternativeName>
        <fullName evidence="9">Thioredoxin peroxidase</fullName>
    </alternativeName>
</protein>
<evidence type="ECO:0000256" key="2">
    <source>
        <dbReference type="ARBA" id="ARBA00011245"/>
    </source>
</evidence>
<evidence type="ECO:0000256" key="11">
    <source>
        <dbReference type="ARBA" id="ARBA00049091"/>
    </source>
</evidence>
<name>A0A1G1XU95_9BACT</name>
<dbReference type="SUPFAM" id="SSF52833">
    <property type="entry name" value="Thioredoxin-like"/>
    <property type="match status" value="1"/>
</dbReference>
<keyword evidence="7" id="KW-1015">Disulfide bond</keyword>
<dbReference type="GO" id="GO:0008379">
    <property type="term" value="F:thioredoxin peroxidase activity"/>
    <property type="evidence" value="ECO:0007669"/>
    <property type="project" value="TreeGrafter"/>
</dbReference>